<name>A0A134AI41_9FIRM</name>
<dbReference type="OrthoDB" id="1632179at2"/>
<organism evidence="1 2">
    <name type="scientific">Aedoeadaptatus coxii</name>
    <dbReference type="NCBI Taxonomy" id="755172"/>
    <lineage>
        <taxon>Bacteria</taxon>
        <taxon>Bacillati</taxon>
        <taxon>Bacillota</taxon>
        <taxon>Tissierellia</taxon>
        <taxon>Tissierellales</taxon>
        <taxon>Peptoniphilaceae</taxon>
        <taxon>Aedoeadaptatus</taxon>
    </lineage>
</organism>
<keyword evidence="2" id="KW-1185">Reference proteome</keyword>
<protein>
    <recommendedName>
        <fullName evidence="3">VWFA domain-containing protein</fullName>
    </recommendedName>
</protein>
<evidence type="ECO:0000313" key="1">
    <source>
        <dbReference type="EMBL" id="KXB67381.1"/>
    </source>
</evidence>
<dbReference type="AlphaFoldDB" id="A0A134AI41"/>
<proteinExistence type="predicted"/>
<dbReference type="RefSeq" id="WP_068367118.1">
    <property type="nucleotide sequence ID" value="NZ_KQ960171.1"/>
</dbReference>
<accession>A0A134AI41</accession>
<dbReference type="STRING" id="755172.HMPREF1863_00571"/>
<evidence type="ECO:0000313" key="2">
    <source>
        <dbReference type="Proteomes" id="UP000070442"/>
    </source>
</evidence>
<dbReference type="Proteomes" id="UP000070442">
    <property type="component" value="Unassembled WGS sequence"/>
</dbReference>
<comment type="caution">
    <text evidence="1">The sequence shown here is derived from an EMBL/GenBank/DDBJ whole genome shotgun (WGS) entry which is preliminary data.</text>
</comment>
<gene>
    <name evidence="1" type="ORF">HMPREF1863_00571</name>
</gene>
<dbReference type="PATRIC" id="fig|755172.3.peg.544"/>
<sequence length="555" mass="64554">MGTRATNRADNLQWAGAENYRFKPLLYGEDLAGNPDFYLNLILGLAVKYFGDDTLKSLFNRWAGHWQRGKYDLLALYLLEEHLYLREINDRAVLRDLREDFARRFLDDRYDLRRRTLALRVPLFYTLQMKRAHDILGLPYTKLNKKERQIYDHLHLPDDTDGGNLEEHVIALFADYLHYRENNNPRPKWLPEFHLFAIPSYVSIERSNTPSLFKDSGTKGDAPFFLNLLKPFTKDHSAYIEKTFGKNLFSDEKSLALNRAICTEGHRKSHIYFTKGIDEQDERLDRELNDRTVRRHLLRFQQNKNVYRRAINDLTKALELKLASVATPEGEPAKRGKLISRRAFRAEISNRAAIFERKNLVPAPSFKVDLVLDASTSLLDIESDIAIEAYILSKSLENNQIQNRILSYQTVEDYTIITLLKDYDDKSDMKKIFRYKSMGWNRDGLFFKAYPTLIPSDERLLSIILTDANPSDFKPLAGKGLALSKAYADDAALFDTKHYLDALRRKNINILALLNSNHVENADMLYHKQFVKINKIEQIAHVAGKWIQKELVKMN</sequence>
<evidence type="ECO:0008006" key="3">
    <source>
        <dbReference type="Google" id="ProtNLM"/>
    </source>
</evidence>
<reference evidence="2" key="1">
    <citation type="submission" date="2016-01" db="EMBL/GenBank/DDBJ databases">
        <authorList>
            <person name="Mitreva M."/>
            <person name="Pepin K.H."/>
            <person name="Mihindukulasuriya K.A."/>
            <person name="Fulton R."/>
            <person name="Fronick C."/>
            <person name="O'Laughlin M."/>
            <person name="Miner T."/>
            <person name="Herter B."/>
            <person name="Rosa B.A."/>
            <person name="Cordes M."/>
            <person name="Tomlinson C."/>
            <person name="Wollam A."/>
            <person name="Palsikar V.B."/>
            <person name="Mardis E.R."/>
            <person name="Wilson R.K."/>
        </authorList>
    </citation>
    <scope>NUCLEOTIDE SEQUENCE [LARGE SCALE GENOMIC DNA]</scope>
    <source>
        <strain evidence="2">DNF00729</strain>
    </source>
</reference>
<dbReference type="EMBL" id="LSDG01000019">
    <property type="protein sequence ID" value="KXB67381.1"/>
    <property type="molecule type" value="Genomic_DNA"/>
</dbReference>